<accession>A0A2T7PV07</accession>
<sequence>MSLLPTFLRRRRNCHHNSSPSILPPRLSRPPPVQPLAIRVCGPARLLVVSLAGRELCYEKPV</sequence>
<proteinExistence type="predicted"/>
<dbReference type="AlphaFoldDB" id="A0A2T7PV07"/>
<keyword evidence="2" id="KW-1185">Reference proteome</keyword>
<gene>
    <name evidence="1" type="ORF">C0Q70_04225</name>
</gene>
<protein>
    <submittedName>
        <fullName evidence="1">Uncharacterized protein</fullName>
    </submittedName>
</protein>
<comment type="caution">
    <text evidence="1">The sequence shown here is derived from an EMBL/GenBank/DDBJ whole genome shotgun (WGS) entry which is preliminary data.</text>
</comment>
<dbReference type="EMBL" id="PZQS01000002">
    <property type="protein sequence ID" value="PVD37230.1"/>
    <property type="molecule type" value="Genomic_DNA"/>
</dbReference>
<reference evidence="1 2" key="1">
    <citation type="submission" date="2018-04" db="EMBL/GenBank/DDBJ databases">
        <title>The genome of golden apple snail Pomacea canaliculata provides insight into stress tolerance and invasive adaptation.</title>
        <authorList>
            <person name="Liu C."/>
            <person name="Liu B."/>
            <person name="Ren Y."/>
            <person name="Zhang Y."/>
            <person name="Wang H."/>
            <person name="Li S."/>
            <person name="Jiang F."/>
            <person name="Yin L."/>
            <person name="Zhang G."/>
            <person name="Qian W."/>
            <person name="Fan W."/>
        </authorList>
    </citation>
    <scope>NUCLEOTIDE SEQUENCE [LARGE SCALE GENOMIC DNA]</scope>
    <source>
        <strain evidence="1">SZHN2017</strain>
        <tissue evidence="1">Muscle</tissue>
    </source>
</reference>
<dbReference type="Proteomes" id="UP000245119">
    <property type="component" value="Linkage Group LG2"/>
</dbReference>
<evidence type="ECO:0000313" key="1">
    <source>
        <dbReference type="EMBL" id="PVD37230.1"/>
    </source>
</evidence>
<organism evidence="1 2">
    <name type="scientific">Pomacea canaliculata</name>
    <name type="common">Golden apple snail</name>
    <dbReference type="NCBI Taxonomy" id="400727"/>
    <lineage>
        <taxon>Eukaryota</taxon>
        <taxon>Metazoa</taxon>
        <taxon>Spiralia</taxon>
        <taxon>Lophotrochozoa</taxon>
        <taxon>Mollusca</taxon>
        <taxon>Gastropoda</taxon>
        <taxon>Caenogastropoda</taxon>
        <taxon>Architaenioglossa</taxon>
        <taxon>Ampullarioidea</taxon>
        <taxon>Ampullariidae</taxon>
        <taxon>Pomacea</taxon>
    </lineage>
</organism>
<name>A0A2T7PV07_POMCA</name>
<evidence type="ECO:0000313" key="2">
    <source>
        <dbReference type="Proteomes" id="UP000245119"/>
    </source>
</evidence>